<comment type="subcellular location">
    <subcellularLocation>
        <location evidence="1">Membrane</location>
        <topology evidence="1">Multi-pass membrane protein</topology>
    </subcellularLocation>
</comment>
<dbReference type="GO" id="GO:0016020">
    <property type="term" value="C:membrane"/>
    <property type="evidence" value="ECO:0007669"/>
    <property type="project" value="UniProtKB-SubCell"/>
</dbReference>
<evidence type="ECO:0000313" key="7">
    <source>
        <dbReference type="Proteomes" id="UP000250358"/>
    </source>
</evidence>
<keyword evidence="3" id="KW-0812">Transmembrane</keyword>
<dbReference type="InterPro" id="IPR037185">
    <property type="entry name" value="EmrE-like"/>
</dbReference>
<keyword evidence="5" id="KW-0472">Membrane</keyword>
<evidence type="ECO:0000313" key="6">
    <source>
        <dbReference type="EMBL" id="SPU47039.1"/>
    </source>
</evidence>
<dbReference type="GeneID" id="56576660"/>
<organism evidence="6 7">
    <name type="scientific">Brevundimonas diminuta</name>
    <name type="common">Pseudomonas diminuta</name>
    <dbReference type="NCBI Taxonomy" id="293"/>
    <lineage>
        <taxon>Bacteria</taxon>
        <taxon>Pseudomonadati</taxon>
        <taxon>Pseudomonadota</taxon>
        <taxon>Alphaproteobacteria</taxon>
        <taxon>Caulobacterales</taxon>
        <taxon>Caulobacteraceae</taxon>
        <taxon>Brevundimonas</taxon>
    </lineage>
</organism>
<name>A0A2X1ASL7_BREDI</name>
<protein>
    <submittedName>
        <fullName evidence="6">Putative DMT superfamily transporter inner membrane protein</fullName>
    </submittedName>
</protein>
<dbReference type="PANTHER" id="PTHR32322">
    <property type="entry name" value="INNER MEMBRANE TRANSPORTER"/>
    <property type="match status" value="1"/>
</dbReference>
<keyword evidence="4" id="KW-1133">Transmembrane helix</keyword>
<dbReference type="Proteomes" id="UP000250358">
    <property type="component" value="Unassembled WGS sequence"/>
</dbReference>
<dbReference type="RefSeq" id="WP_232464007.1">
    <property type="nucleotide sequence ID" value="NZ_BJNC01000004.1"/>
</dbReference>
<evidence type="ECO:0000256" key="3">
    <source>
        <dbReference type="ARBA" id="ARBA00022692"/>
    </source>
</evidence>
<proteinExistence type="inferred from homology"/>
<dbReference type="InterPro" id="IPR000620">
    <property type="entry name" value="EamA_dom"/>
</dbReference>
<dbReference type="InterPro" id="IPR050638">
    <property type="entry name" value="AA-Vitamin_Transporters"/>
</dbReference>
<dbReference type="Pfam" id="PF00892">
    <property type="entry name" value="EamA"/>
    <property type="match status" value="2"/>
</dbReference>
<comment type="similarity">
    <text evidence="2">Belongs to the EamA transporter family.</text>
</comment>
<reference evidence="6 7" key="1">
    <citation type="submission" date="2018-06" db="EMBL/GenBank/DDBJ databases">
        <authorList>
            <consortium name="Pathogen Informatics"/>
            <person name="Doyle S."/>
        </authorList>
    </citation>
    <scope>NUCLEOTIDE SEQUENCE [LARGE SCALE GENOMIC DNA]</scope>
    <source>
        <strain evidence="6 7">NCTC11165</strain>
    </source>
</reference>
<dbReference type="EMBL" id="UAQM01000051">
    <property type="protein sequence ID" value="SPU47039.1"/>
    <property type="molecule type" value="Genomic_DNA"/>
</dbReference>
<dbReference type="PANTHER" id="PTHR32322:SF2">
    <property type="entry name" value="EAMA DOMAIN-CONTAINING PROTEIN"/>
    <property type="match status" value="1"/>
</dbReference>
<gene>
    <name evidence="6" type="ORF">NCTC11165_03396</name>
</gene>
<dbReference type="AlphaFoldDB" id="A0A2X1ASL7"/>
<evidence type="ECO:0000256" key="2">
    <source>
        <dbReference type="ARBA" id="ARBA00007362"/>
    </source>
</evidence>
<accession>A0A2X1ASL7</accession>
<evidence type="ECO:0000256" key="1">
    <source>
        <dbReference type="ARBA" id="ARBA00004141"/>
    </source>
</evidence>
<sequence>MSQSEAPQSETASSRLSSPAVLAIGGVGVCALIWGTTWYAITFQLGAVDPVISVVLRFGIASALLALIVKATGGRLALTRGQHLAALGQGLFSFAISYAFVYASEEKIASAVVAVIFAALAFLNLILFRVASGQKAAAAAWLGAGLGVVGVGVLSAGEVMGAGLGVHAVAGVSFAVIAVVASAFGNWFAWKGQQAGSQVLPSTAWAMAYGTGTLALYALVTGVSWSVAWSPAYVISLLYLAVFGSVIAFGLYFTIARARGYATASYISALTPPIAMLVSVMFEGARFGVLAFVGLALVLAGQVFLIRAPKRSAA</sequence>
<evidence type="ECO:0000256" key="5">
    <source>
        <dbReference type="ARBA" id="ARBA00023136"/>
    </source>
</evidence>
<dbReference type="SUPFAM" id="SSF103481">
    <property type="entry name" value="Multidrug resistance efflux transporter EmrE"/>
    <property type="match status" value="2"/>
</dbReference>
<evidence type="ECO:0000256" key="4">
    <source>
        <dbReference type="ARBA" id="ARBA00022989"/>
    </source>
</evidence>